<dbReference type="EMBL" id="RSCD01000019">
    <property type="protein sequence ID" value="RSH85680.1"/>
    <property type="molecule type" value="Genomic_DNA"/>
</dbReference>
<evidence type="ECO:0000256" key="1">
    <source>
        <dbReference type="SAM" id="MobiDB-lite"/>
    </source>
</evidence>
<gene>
    <name evidence="2" type="ORF">EHS25_003821</name>
</gene>
<feature type="compositionally biased region" description="Polar residues" evidence="1">
    <location>
        <begin position="58"/>
        <end position="87"/>
    </location>
</feature>
<dbReference type="OrthoDB" id="10255576at2759"/>
<protein>
    <submittedName>
        <fullName evidence="2">Uncharacterized protein</fullName>
    </submittedName>
</protein>
<organism evidence="2 3">
    <name type="scientific">Saitozyma podzolica</name>
    <dbReference type="NCBI Taxonomy" id="1890683"/>
    <lineage>
        <taxon>Eukaryota</taxon>
        <taxon>Fungi</taxon>
        <taxon>Dikarya</taxon>
        <taxon>Basidiomycota</taxon>
        <taxon>Agaricomycotina</taxon>
        <taxon>Tremellomycetes</taxon>
        <taxon>Tremellales</taxon>
        <taxon>Trimorphomycetaceae</taxon>
        <taxon>Saitozyma</taxon>
    </lineage>
</organism>
<comment type="caution">
    <text evidence="2">The sequence shown here is derived from an EMBL/GenBank/DDBJ whole genome shotgun (WGS) entry which is preliminary data.</text>
</comment>
<feature type="region of interest" description="Disordered" evidence="1">
    <location>
        <begin position="34"/>
        <end position="222"/>
    </location>
</feature>
<dbReference type="AlphaFoldDB" id="A0A427Y3M2"/>
<sequence length="222" mass="24345">MAELQTDFQRQQTLLSRVAAIEARERDERIRQGYLLAESEERHRPAPIAGPSRVHTEPSFSEATAEVSSRPSISSDPQAQAGRTTYPGTMPDVSRPTSPPSTKDAPAPQELETDSRPNAPVAGATHRGEPLVQHPQGDMQHPRDGLDTAAEPYPIPTPPSTRVVPPRETIDPSEHSSAEDLRKLAEEDTRRRIEQAGGEAVQPEVVDQPQAETLKPRRRGAK</sequence>
<feature type="compositionally biased region" description="Basic and acidic residues" evidence="1">
    <location>
        <begin position="168"/>
        <end position="194"/>
    </location>
</feature>
<evidence type="ECO:0000313" key="3">
    <source>
        <dbReference type="Proteomes" id="UP000279259"/>
    </source>
</evidence>
<accession>A0A427Y3M2</accession>
<keyword evidence="3" id="KW-1185">Reference proteome</keyword>
<proteinExistence type="predicted"/>
<dbReference type="STRING" id="1890683.A0A427Y3M2"/>
<dbReference type="Proteomes" id="UP000279259">
    <property type="component" value="Unassembled WGS sequence"/>
</dbReference>
<name>A0A427Y3M2_9TREE</name>
<evidence type="ECO:0000313" key="2">
    <source>
        <dbReference type="EMBL" id="RSH85680.1"/>
    </source>
</evidence>
<reference evidence="2 3" key="1">
    <citation type="submission" date="2018-11" db="EMBL/GenBank/DDBJ databases">
        <title>Genome sequence of Saitozyma podzolica DSM 27192.</title>
        <authorList>
            <person name="Aliyu H."/>
            <person name="Gorte O."/>
            <person name="Ochsenreither K."/>
        </authorList>
    </citation>
    <scope>NUCLEOTIDE SEQUENCE [LARGE SCALE GENOMIC DNA]</scope>
    <source>
        <strain evidence="2 3">DSM 27192</strain>
    </source>
</reference>